<feature type="domain" description="RNA polymerase sigma factor 70 region 4 type 2" evidence="3">
    <location>
        <begin position="103"/>
        <end position="153"/>
    </location>
</feature>
<protein>
    <submittedName>
        <fullName evidence="4">RNA polymerase, sigma-24 subunit, ECF subfamily</fullName>
    </submittedName>
</protein>
<dbReference type="Pfam" id="PF08281">
    <property type="entry name" value="Sigma70_r4_2"/>
    <property type="match status" value="1"/>
</dbReference>
<dbReference type="SUPFAM" id="SSF88659">
    <property type="entry name" value="Sigma3 and sigma4 domains of RNA polymerase sigma factors"/>
    <property type="match status" value="1"/>
</dbReference>
<dbReference type="HOGENOM" id="CLU_047691_22_0_7"/>
<dbReference type="Gene3D" id="1.10.1740.10">
    <property type="match status" value="1"/>
</dbReference>
<evidence type="ECO:0000313" key="5">
    <source>
        <dbReference type="Proteomes" id="UP000007089"/>
    </source>
</evidence>
<gene>
    <name evidence="4" type="ordered locus">A2cp1_0383</name>
</gene>
<dbReference type="NCBIfam" id="TIGR02937">
    <property type="entry name" value="sigma70-ECF"/>
    <property type="match status" value="1"/>
</dbReference>
<dbReference type="EMBL" id="CP001359">
    <property type="protein sequence ID" value="ACL63740.1"/>
    <property type="molecule type" value="Genomic_DNA"/>
</dbReference>
<dbReference type="KEGG" id="acp:A2cp1_0383"/>
<evidence type="ECO:0000256" key="1">
    <source>
        <dbReference type="ARBA" id="ARBA00011344"/>
    </source>
</evidence>
<dbReference type="GO" id="GO:0006352">
    <property type="term" value="P:DNA-templated transcription initiation"/>
    <property type="evidence" value="ECO:0007669"/>
    <property type="project" value="InterPro"/>
</dbReference>
<dbReference type="InterPro" id="IPR052704">
    <property type="entry name" value="ECF_Sigma-70_Domain"/>
</dbReference>
<dbReference type="PANTHER" id="PTHR30173">
    <property type="entry name" value="SIGMA 19 FACTOR"/>
    <property type="match status" value="1"/>
</dbReference>
<reference evidence="4" key="1">
    <citation type="submission" date="2009-01" db="EMBL/GenBank/DDBJ databases">
        <title>Complete sequence of Anaeromyxobacter dehalogenans 2CP-1.</title>
        <authorList>
            <consortium name="US DOE Joint Genome Institute"/>
            <person name="Lucas S."/>
            <person name="Copeland A."/>
            <person name="Lapidus A."/>
            <person name="Glavina del Rio T."/>
            <person name="Dalin E."/>
            <person name="Tice H."/>
            <person name="Bruce D."/>
            <person name="Goodwin L."/>
            <person name="Pitluck S."/>
            <person name="Saunders E."/>
            <person name="Brettin T."/>
            <person name="Detter J.C."/>
            <person name="Han C."/>
            <person name="Larimer F."/>
            <person name="Land M."/>
            <person name="Hauser L."/>
            <person name="Kyrpides N."/>
            <person name="Ovchinnikova G."/>
            <person name="Beliaev A.S."/>
            <person name="Richardson P."/>
        </authorList>
    </citation>
    <scope>NUCLEOTIDE SEQUENCE</scope>
    <source>
        <strain evidence="4">2CP-1</strain>
    </source>
</reference>
<name>B8JA37_ANAD2</name>
<dbReference type="AlphaFoldDB" id="B8JA37"/>
<dbReference type="RefSeq" id="WP_012631794.1">
    <property type="nucleotide sequence ID" value="NC_011891.1"/>
</dbReference>
<accession>B8JA37</accession>
<dbReference type="InterPro" id="IPR013325">
    <property type="entry name" value="RNA_pol_sigma_r2"/>
</dbReference>
<keyword evidence="5" id="KW-1185">Reference proteome</keyword>
<dbReference type="Gene3D" id="1.10.10.10">
    <property type="entry name" value="Winged helix-like DNA-binding domain superfamily/Winged helix DNA-binding domain"/>
    <property type="match status" value="1"/>
</dbReference>
<dbReference type="GO" id="GO:0003677">
    <property type="term" value="F:DNA binding"/>
    <property type="evidence" value="ECO:0007669"/>
    <property type="project" value="InterPro"/>
</dbReference>
<organism evidence="4 5">
    <name type="scientific">Anaeromyxobacter dehalogenans (strain ATCC BAA-258 / DSM 21875 / 2CP-1)</name>
    <dbReference type="NCBI Taxonomy" id="455488"/>
    <lineage>
        <taxon>Bacteria</taxon>
        <taxon>Pseudomonadati</taxon>
        <taxon>Myxococcota</taxon>
        <taxon>Myxococcia</taxon>
        <taxon>Myxococcales</taxon>
        <taxon>Cystobacterineae</taxon>
        <taxon>Anaeromyxobacteraceae</taxon>
        <taxon>Anaeromyxobacter</taxon>
    </lineage>
</organism>
<evidence type="ECO:0000313" key="4">
    <source>
        <dbReference type="EMBL" id="ACL63740.1"/>
    </source>
</evidence>
<dbReference type="Gene3D" id="3.10.450.50">
    <property type="match status" value="1"/>
</dbReference>
<dbReference type="InterPro" id="IPR036388">
    <property type="entry name" value="WH-like_DNA-bd_sf"/>
</dbReference>
<evidence type="ECO:0000259" key="3">
    <source>
        <dbReference type="Pfam" id="PF08281"/>
    </source>
</evidence>
<evidence type="ECO:0000259" key="2">
    <source>
        <dbReference type="Pfam" id="PF04542"/>
    </source>
</evidence>
<dbReference type="SUPFAM" id="SSF88946">
    <property type="entry name" value="Sigma2 domain of RNA polymerase sigma factors"/>
    <property type="match status" value="1"/>
</dbReference>
<sequence length="294" mass="32617">MTDGTETFETQRPALLALAYRMLGELARAEDVVQEAWLRWQRRPDEVGSAKAFLLTTVARLCLDELGSARARREESRSDRLPEPVDLERAGLGRVEMLDRISMAFLVLLQRLTPAERAVLLLHDVFDMTHAEIAARLERSEPACRQLLRRARENVATERRTLRASRDEHRRLLAAFMEASARGDQRALLELLAEDAVLIADAGPGVVRYGRIRNIGRPVVGGVKVAALLASVARQRVGAPLELRERTLNGEPAAVAFEDGRPVSAIVLAVAGGKVRHVYLQVDPERLRHVGPLA</sequence>
<dbReference type="SUPFAM" id="SSF54427">
    <property type="entry name" value="NTF2-like"/>
    <property type="match status" value="1"/>
</dbReference>
<dbReference type="InterPro" id="IPR032710">
    <property type="entry name" value="NTF2-like_dom_sf"/>
</dbReference>
<dbReference type="InterPro" id="IPR013324">
    <property type="entry name" value="RNA_pol_sigma_r3/r4-like"/>
</dbReference>
<feature type="domain" description="RNA polymerase sigma-70 region 2" evidence="2">
    <location>
        <begin position="8"/>
        <end position="70"/>
    </location>
</feature>
<dbReference type="PANTHER" id="PTHR30173:SF43">
    <property type="entry name" value="ECF RNA POLYMERASE SIGMA FACTOR SIGI-RELATED"/>
    <property type="match status" value="1"/>
</dbReference>
<dbReference type="Pfam" id="PF04542">
    <property type="entry name" value="Sigma70_r2"/>
    <property type="match status" value="1"/>
</dbReference>
<dbReference type="InterPro" id="IPR014284">
    <property type="entry name" value="RNA_pol_sigma-70_dom"/>
</dbReference>
<comment type="subunit">
    <text evidence="1">Interacts transiently with the RNA polymerase catalytic core formed by RpoA, RpoB, RpoC and RpoZ (2 alpha, 1 beta, 1 beta' and 1 omega subunit) to form the RNA polymerase holoenzyme that can initiate transcription.</text>
</comment>
<dbReference type="InterPro" id="IPR013249">
    <property type="entry name" value="RNA_pol_sigma70_r4_t2"/>
</dbReference>
<dbReference type="Proteomes" id="UP000007089">
    <property type="component" value="Chromosome"/>
</dbReference>
<proteinExistence type="predicted"/>
<dbReference type="GO" id="GO:0016987">
    <property type="term" value="F:sigma factor activity"/>
    <property type="evidence" value="ECO:0007669"/>
    <property type="project" value="InterPro"/>
</dbReference>
<dbReference type="InterPro" id="IPR007627">
    <property type="entry name" value="RNA_pol_sigma70_r2"/>
</dbReference>